<keyword evidence="3" id="KW-0663">Pyridoxal phosphate</keyword>
<dbReference type="Pfam" id="PF00266">
    <property type="entry name" value="Aminotran_5"/>
    <property type="match status" value="1"/>
</dbReference>
<gene>
    <name evidence="7" type="ORF">CWI76_04100</name>
</gene>
<dbReference type="PANTHER" id="PTHR43586">
    <property type="entry name" value="CYSTEINE DESULFURASE"/>
    <property type="match status" value="1"/>
</dbReference>
<dbReference type="PANTHER" id="PTHR43586:SF8">
    <property type="entry name" value="CYSTEINE DESULFURASE 1, CHLOROPLASTIC"/>
    <property type="match status" value="1"/>
</dbReference>
<dbReference type="RefSeq" id="WP_126759072.1">
    <property type="nucleotide sequence ID" value="NZ_PIPZ01000001.1"/>
</dbReference>
<dbReference type="SUPFAM" id="SSF53383">
    <property type="entry name" value="PLP-dependent transferases"/>
    <property type="match status" value="1"/>
</dbReference>
<name>A0A432YKE4_9GAMM</name>
<dbReference type="InterPro" id="IPR015421">
    <property type="entry name" value="PyrdxlP-dep_Trfase_major"/>
</dbReference>
<dbReference type="InterPro" id="IPR015424">
    <property type="entry name" value="PyrdxlP-dep_Trfase"/>
</dbReference>
<protein>
    <submittedName>
        <fullName evidence="7">Cysteine desulfurase CsdA</fullName>
    </submittedName>
</protein>
<dbReference type="InterPro" id="IPR000192">
    <property type="entry name" value="Aminotrans_V_dom"/>
</dbReference>
<comment type="cofactor">
    <cofactor evidence="1 5">
        <name>pyridoxal 5'-phosphate</name>
        <dbReference type="ChEBI" id="CHEBI:597326"/>
    </cofactor>
</comment>
<evidence type="ECO:0000313" key="7">
    <source>
        <dbReference type="EMBL" id="RUO61447.1"/>
    </source>
</evidence>
<evidence type="ECO:0000259" key="6">
    <source>
        <dbReference type="Pfam" id="PF00266"/>
    </source>
</evidence>
<evidence type="ECO:0000256" key="1">
    <source>
        <dbReference type="ARBA" id="ARBA00001933"/>
    </source>
</evidence>
<dbReference type="PROSITE" id="PS00595">
    <property type="entry name" value="AA_TRANSFER_CLASS_5"/>
    <property type="match status" value="1"/>
</dbReference>
<dbReference type="GO" id="GO:0031071">
    <property type="term" value="F:cysteine desulfurase activity"/>
    <property type="evidence" value="ECO:0007669"/>
    <property type="project" value="UniProtKB-EC"/>
</dbReference>
<dbReference type="Gene3D" id="3.40.640.10">
    <property type="entry name" value="Type I PLP-dependent aspartate aminotransferase-like (Major domain)"/>
    <property type="match status" value="1"/>
</dbReference>
<comment type="catalytic activity">
    <reaction evidence="4">
        <text>(sulfur carrier)-H + L-cysteine = (sulfur carrier)-SH + L-alanine</text>
        <dbReference type="Rhea" id="RHEA:43892"/>
        <dbReference type="Rhea" id="RHEA-COMP:14737"/>
        <dbReference type="Rhea" id="RHEA-COMP:14739"/>
        <dbReference type="ChEBI" id="CHEBI:29917"/>
        <dbReference type="ChEBI" id="CHEBI:35235"/>
        <dbReference type="ChEBI" id="CHEBI:57972"/>
        <dbReference type="ChEBI" id="CHEBI:64428"/>
        <dbReference type="EC" id="2.8.1.7"/>
    </reaction>
</comment>
<evidence type="ECO:0000256" key="2">
    <source>
        <dbReference type="ARBA" id="ARBA00010447"/>
    </source>
</evidence>
<dbReference type="EMBL" id="PIPZ01000001">
    <property type="protein sequence ID" value="RUO61447.1"/>
    <property type="molecule type" value="Genomic_DNA"/>
</dbReference>
<feature type="domain" description="Aminotransferase class V" evidence="6">
    <location>
        <begin position="14"/>
        <end position="377"/>
    </location>
</feature>
<dbReference type="Gene3D" id="3.90.1150.10">
    <property type="entry name" value="Aspartate Aminotransferase, domain 1"/>
    <property type="match status" value="1"/>
</dbReference>
<evidence type="ECO:0000313" key="8">
    <source>
        <dbReference type="Proteomes" id="UP000288127"/>
    </source>
</evidence>
<keyword evidence="8" id="KW-1185">Reference proteome</keyword>
<sequence>MNQFALLREHPQLIYFDSAATCQVPDVVMHAFTDYYQQHHANVHRASHQLGRAATDELEAARATLASFIGASAANVALLPSTTAALNGLAQQLPVKWQAGDEILLSNAEHHANILPWQRLAKEHQLTLRYIPIDRQTGDLGDWQALLNERTRVVSITAASNITGALFSIEPLLQAAQAQGAWTIIDAAQAAAHKPIQTAELHCDALVFSTHKVYSVNGCAVVYLSGALRDSMAPFHVGGGIVQRVTPTEAEFIDGIHKFEAGSPNTAAAVAAAAAVTWLQQQKDVAHLAQLRQQLVRELHQRPWLTVLPSGAQATPTVAFYSNVFQAFDIAAWLDQHQIAVRAGHHCAQLLLQQWQLPAVVRISLGAYNTASQLTRLLETLDAGWALFGSD</sequence>
<dbReference type="AlphaFoldDB" id="A0A432YKE4"/>
<accession>A0A432YKE4</accession>
<dbReference type="InterPro" id="IPR015422">
    <property type="entry name" value="PyrdxlP-dep_Trfase_small"/>
</dbReference>
<reference evidence="8" key="1">
    <citation type="journal article" date="2018" name="Front. Microbiol.">
        <title>Genome-Based Analysis Reveals the Taxonomy and Diversity of the Family Idiomarinaceae.</title>
        <authorList>
            <person name="Liu Y."/>
            <person name="Lai Q."/>
            <person name="Shao Z."/>
        </authorList>
    </citation>
    <scope>NUCLEOTIDE SEQUENCE [LARGE SCALE GENOMIC DNA]</scope>
    <source>
        <strain evidence="8">PIM1</strain>
    </source>
</reference>
<proteinExistence type="inferred from homology"/>
<evidence type="ECO:0000256" key="5">
    <source>
        <dbReference type="RuleBase" id="RU004504"/>
    </source>
</evidence>
<organism evidence="7 8">
    <name type="scientific">Pseudidiomarina marina</name>
    <dbReference type="NCBI Taxonomy" id="502366"/>
    <lineage>
        <taxon>Bacteria</taxon>
        <taxon>Pseudomonadati</taxon>
        <taxon>Pseudomonadota</taxon>
        <taxon>Gammaproteobacteria</taxon>
        <taxon>Alteromonadales</taxon>
        <taxon>Idiomarinaceae</taxon>
        <taxon>Pseudidiomarina</taxon>
    </lineage>
</organism>
<comment type="caution">
    <text evidence="7">The sequence shown here is derived from an EMBL/GenBank/DDBJ whole genome shotgun (WGS) entry which is preliminary data.</text>
</comment>
<evidence type="ECO:0000256" key="3">
    <source>
        <dbReference type="ARBA" id="ARBA00022898"/>
    </source>
</evidence>
<dbReference type="OrthoDB" id="9808002at2"/>
<dbReference type="Proteomes" id="UP000288127">
    <property type="component" value="Unassembled WGS sequence"/>
</dbReference>
<dbReference type="InterPro" id="IPR020578">
    <property type="entry name" value="Aminotrans_V_PyrdxlP_BS"/>
</dbReference>
<comment type="similarity">
    <text evidence="2">Belongs to the class-V pyridoxal-phosphate-dependent aminotransferase family. Csd subfamily.</text>
</comment>
<evidence type="ECO:0000256" key="4">
    <source>
        <dbReference type="ARBA" id="ARBA00050776"/>
    </source>
</evidence>